<organism evidence="2 3">
    <name type="scientific">Portunus trituberculatus</name>
    <name type="common">Swimming crab</name>
    <name type="synonym">Neptunus trituberculatus</name>
    <dbReference type="NCBI Taxonomy" id="210409"/>
    <lineage>
        <taxon>Eukaryota</taxon>
        <taxon>Metazoa</taxon>
        <taxon>Ecdysozoa</taxon>
        <taxon>Arthropoda</taxon>
        <taxon>Crustacea</taxon>
        <taxon>Multicrustacea</taxon>
        <taxon>Malacostraca</taxon>
        <taxon>Eumalacostraca</taxon>
        <taxon>Eucarida</taxon>
        <taxon>Decapoda</taxon>
        <taxon>Pleocyemata</taxon>
        <taxon>Brachyura</taxon>
        <taxon>Eubrachyura</taxon>
        <taxon>Portunoidea</taxon>
        <taxon>Portunidae</taxon>
        <taxon>Portuninae</taxon>
        <taxon>Portunus</taxon>
    </lineage>
</organism>
<accession>A0A5B7E674</accession>
<keyword evidence="3" id="KW-1185">Reference proteome</keyword>
<reference evidence="2 3" key="1">
    <citation type="submission" date="2019-05" db="EMBL/GenBank/DDBJ databases">
        <title>Another draft genome of Portunus trituberculatus and its Hox gene families provides insights of decapod evolution.</title>
        <authorList>
            <person name="Jeong J.-H."/>
            <person name="Song I."/>
            <person name="Kim S."/>
            <person name="Choi T."/>
            <person name="Kim D."/>
            <person name="Ryu S."/>
            <person name="Kim W."/>
        </authorList>
    </citation>
    <scope>NUCLEOTIDE SEQUENCE [LARGE SCALE GENOMIC DNA]</scope>
    <source>
        <tissue evidence="2">Muscle</tissue>
    </source>
</reference>
<proteinExistence type="predicted"/>
<keyword evidence="1" id="KW-0732">Signal</keyword>
<evidence type="ECO:0008006" key="4">
    <source>
        <dbReference type="Google" id="ProtNLM"/>
    </source>
</evidence>
<sequence length="62" mass="6836">MSLSLVCAWSVVWEDAWGEATEDLDDRPVLGVCLGGSVCWPSHEAVCVVVVVEEEENKRESE</sequence>
<feature type="chain" id="PRO_5022874838" description="Secreted protein" evidence="1">
    <location>
        <begin position="19"/>
        <end position="62"/>
    </location>
</feature>
<evidence type="ECO:0000256" key="1">
    <source>
        <dbReference type="SAM" id="SignalP"/>
    </source>
</evidence>
<comment type="caution">
    <text evidence="2">The sequence shown here is derived from an EMBL/GenBank/DDBJ whole genome shotgun (WGS) entry which is preliminary data.</text>
</comment>
<gene>
    <name evidence="2" type="ORF">E2C01_022036</name>
</gene>
<dbReference type="Proteomes" id="UP000324222">
    <property type="component" value="Unassembled WGS sequence"/>
</dbReference>
<dbReference type="AlphaFoldDB" id="A0A5B7E674"/>
<evidence type="ECO:0000313" key="3">
    <source>
        <dbReference type="Proteomes" id="UP000324222"/>
    </source>
</evidence>
<evidence type="ECO:0000313" key="2">
    <source>
        <dbReference type="EMBL" id="MPC28825.1"/>
    </source>
</evidence>
<dbReference type="EMBL" id="VSRR010001973">
    <property type="protein sequence ID" value="MPC28825.1"/>
    <property type="molecule type" value="Genomic_DNA"/>
</dbReference>
<protein>
    <recommendedName>
        <fullName evidence="4">Secreted protein</fullName>
    </recommendedName>
</protein>
<feature type="signal peptide" evidence="1">
    <location>
        <begin position="1"/>
        <end position="18"/>
    </location>
</feature>
<name>A0A5B7E674_PORTR</name>